<dbReference type="EMBL" id="CAJOAX010006283">
    <property type="protein sequence ID" value="CAF3975915.1"/>
    <property type="molecule type" value="Genomic_DNA"/>
</dbReference>
<dbReference type="PANTHER" id="PTHR12307:SF36">
    <property type="entry name" value="GLYCOGEN-BINDING SUBUNIT 76A"/>
    <property type="match status" value="1"/>
</dbReference>
<dbReference type="GO" id="GO:0000164">
    <property type="term" value="C:protein phosphatase type 1 complex"/>
    <property type="evidence" value="ECO:0007669"/>
    <property type="project" value="TreeGrafter"/>
</dbReference>
<dbReference type="GO" id="GO:0005979">
    <property type="term" value="P:regulation of glycogen biosynthetic process"/>
    <property type="evidence" value="ECO:0007669"/>
    <property type="project" value="TreeGrafter"/>
</dbReference>
<dbReference type="InterPro" id="IPR038175">
    <property type="entry name" value="CBM21_dom_sf"/>
</dbReference>
<dbReference type="InterPro" id="IPR005036">
    <property type="entry name" value="CBM21_dom"/>
</dbReference>
<reference evidence="3" key="1">
    <citation type="submission" date="2021-02" db="EMBL/GenBank/DDBJ databases">
        <authorList>
            <person name="Nowell W R."/>
        </authorList>
    </citation>
    <scope>NUCLEOTIDE SEQUENCE</scope>
</reference>
<sequence>MNHLKKLNDTLNTSYLSSNHKVIFYLQNSTTNSFNILSKDSSNDLYNIKQIRSYNRTNSSSEDDSLSRSDFSSASSLSDQITSSNTSLSEELDFDFGFDRTSDDDDDKEETQEISDKNNGTLNLFGKSKLKAYIDELEKVHDQSLKQSILHDSTYTLHSEDLVTPYTTDNEEIEDGIGIRSKSLNLARSKAKSIVLNKKQKKVVRFADKLGLDLETIRYMTPPDHSTNSFMSEFTQLHSIKNQNNSIRSPFSLSSTHLNQYNLISKNFTSPTNIFPLIYEKQVILECLYTKDSIAYGTIRVHNLNYNKNVFVRLTYNEWKTFNNIQAYYLTSYSNNNTDVFIFEINLAKFNNNDDKTKLKRILFAICLQTMGKEFWDNNQQSNYVLDVILKGRSSTNDILQTCLNNSPRILFVT</sequence>
<comment type="caution">
    <text evidence="3">The sequence shown here is derived from an EMBL/GenBank/DDBJ whole genome shotgun (WGS) entry which is preliminary data.</text>
</comment>
<dbReference type="PANTHER" id="PTHR12307">
    <property type="entry name" value="PROTEIN PHOSPHATASE 1 REGULATORY SUBUNIT"/>
    <property type="match status" value="1"/>
</dbReference>
<gene>
    <name evidence="3" type="ORF">OTI717_LOCUS27690</name>
</gene>
<evidence type="ECO:0000259" key="2">
    <source>
        <dbReference type="PROSITE" id="PS51159"/>
    </source>
</evidence>
<organism evidence="3 4">
    <name type="scientific">Rotaria sordida</name>
    <dbReference type="NCBI Taxonomy" id="392033"/>
    <lineage>
        <taxon>Eukaryota</taxon>
        <taxon>Metazoa</taxon>
        <taxon>Spiralia</taxon>
        <taxon>Gnathifera</taxon>
        <taxon>Rotifera</taxon>
        <taxon>Eurotatoria</taxon>
        <taxon>Bdelloidea</taxon>
        <taxon>Philodinida</taxon>
        <taxon>Philodinidae</taxon>
        <taxon>Rotaria</taxon>
    </lineage>
</organism>
<feature type="compositionally biased region" description="Acidic residues" evidence="1">
    <location>
        <begin position="99"/>
        <end position="113"/>
    </location>
</feature>
<dbReference type="InterPro" id="IPR050782">
    <property type="entry name" value="PP1_regulatory_subunit_3"/>
</dbReference>
<feature type="region of interest" description="Disordered" evidence="1">
    <location>
        <begin position="56"/>
        <end position="86"/>
    </location>
</feature>
<accession>A0A819MA58</accession>
<dbReference type="GO" id="GO:2001069">
    <property type="term" value="F:glycogen binding"/>
    <property type="evidence" value="ECO:0007669"/>
    <property type="project" value="TreeGrafter"/>
</dbReference>
<feature type="region of interest" description="Disordered" evidence="1">
    <location>
        <begin position="99"/>
        <end position="120"/>
    </location>
</feature>
<protein>
    <recommendedName>
        <fullName evidence="2">CBM21 domain-containing protein</fullName>
    </recommendedName>
</protein>
<name>A0A819MA58_9BILA</name>
<feature type="compositionally biased region" description="Low complexity" evidence="1">
    <location>
        <begin position="68"/>
        <end position="79"/>
    </location>
</feature>
<dbReference type="GO" id="GO:0008157">
    <property type="term" value="F:protein phosphatase 1 binding"/>
    <property type="evidence" value="ECO:0007669"/>
    <property type="project" value="TreeGrafter"/>
</dbReference>
<evidence type="ECO:0000313" key="3">
    <source>
        <dbReference type="EMBL" id="CAF3975915.1"/>
    </source>
</evidence>
<dbReference type="Pfam" id="PF03370">
    <property type="entry name" value="CBM_21"/>
    <property type="match status" value="1"/>
</dbReference>
<feature type="domain" description="CBM21" evidence="2">
    <location>
        <begin position="275"/>
        <end position="387"/>
    </location>
</feature>
<dbReference type="PROSITE" id="PS51159">
    <property type="entry name" value="CBM21"/>
    <property type="match status" value="1"/>
</dbReference>
<dbReference type="AlphaFoldDB" id="A0A819MA58"/>
<evidence type="ECO:0000313" key="4">
    <source>
        <dbReference type="Proteomes" id="UP000663823"/>
    </source>
</evidence>
<dbReference type="Gene3D" id="2.60.40.2440">
    <property type="entry name" value="Carbohydrate binding type-21 domain"/>
    <property type="match status" value="1"/>
</dbReference>
<proteinExistence type="predicted"/>
<evidence type="ECO:0000256" key="1">
    <source>
        <dbReference type="SAM" id="MobiDB-lite"/>
    </source>
</evidence>
<dbReference type="Proteomes" id="UP000663823">
    <property type="component" value="Unassembled WGS sequence"/>
</dbReference>